<accession>A0A6A5WJP1</accession>
<organism evidence="2 3">
    <name type="scientific">Amniculicola lignicola CBS 123094</name>
    <dbReference type="NCBI Taxonomy" id="1392246"/>
    <lineage>
        <taxon>Eukaryota</taxon>
        <taxon>Fungi</taxon>
        <taxon>Dikarya</taxon>
        <taxon>Ascomycota</taxon>
        <taxon>Pezizomycotina</taxon>
        <taxon>Dothideomycetes</taxon>
        <taxon>Pleosporomycetidae</taxon>
        <taxon>Pleosporales</taxon>
        <taxon>Amniculicolaceae</taxon>
        <taxon>Amniculicola</taxon>
    </lineage>
</organism>
<reference evidence="2" key="1">
    <citation type="journal article" date="2020" name="Stud. Mycol.">
        <title>101 Dothideomycetes genomes: a test case for predicting lifestyles and emergence of pathogens.</title>
        <authorList>
            <person name="Haridas S."/>
            <person name="Albert R."/>
            <person name="Binder M."/>
            <person name="Bloem J."/>
            <person name="Labutti K."/>
            <person name="Salamov A."/>
            <person name="Andreopoulos B."/>
            <person name="Baker S."/>
            <person name="Barry K."/>
            <person name="Bills G."/>
            <person name="Bluhm B."/>
            <person name="Cannon C."/>
            <person name="Castanera R."/>
            <person name="Culley D."/>
            <person name="Daum C."/>
            <person name="Ezra D."/>
            <person name="Gonzalez J."/>
            <person name="Henrissat B."/>
            <person name="Kuo A."/>
            <person name="Liang C."/>
            <person name="Lipzen A."/>
            <person name="Lutzoni F."/>
            <person name="Magnuson J."/>
            <person name="Mondo S."/>
            <person name="Nolan M."/>
            <person name="Ohm R."/>
            <person name="Pangilinan J."/>
            <person name="Park H.-J."/>
            <person name="Ramirez L."/>
            <person name="Alfaro M."/>
            <person name="Sun H."/>
            <person name="Tritt A."/>
            <person name="Yoshinaga Y."/>
            <person name="Zwiers L.-H."/>
            <person name="Turgeon B."/>
            <person name="Goodwin S."/>
            <person name="Spatafora J."/>
            <person name="Crous P."/>
            <person name="Grigoriev I."/>
        </authorList>
    </citation>
    <scope>NUCLEOTIDE SEQUENCE</scope>
    <source>
        <strain evidence="2">CBS 123094</strain>
    </source>
</reference>
<sequence length="429" mass="49226">MSSSIVPGLYQHKRLRDARSIRVLMLEPAPTYDSTIRCSLVEVTLDTIDESDYGYTALSYVWGYKKGDQEIICDGETLLVTRNCEKALRTLRDKTATERFWVDAICIDQTMESKGIQERSHQIKLMGEIYRNAVGVIVWLGDSDPTRALGMEHVERVAKYDAMEYNGNYLQRFYAKLMLRRCIKQMWEFSDKNFDSDGNSPLLPILRSPWTLRIWTVQEVAFAQCCGVAFGYKSGYYLLSWGEFSRAMSRLVPVIDVETAIWAAGLALKELLRREISSLIPGKGQVLRDARRVLDILELLHHMQATESRDMVYAIYPILESFGVSLPDPDYLKPVETIYEEMARSIMIATQSLEQLRFVCTCTRKPNLRSWVPDWQDENHLNFGELSFETAYGDSSPVTYLEEGKIAIYGEKVGEVRLRAVSDCRMEGR</sequence>
<evidence type="ECO:0000313" key="3">
    <source>
        <dbReference type="Proteomes" id="UP000799779"/>
    </source>
</evidence>
<dbReference type="PANTHER" id="PTHR24148">
    <property type="entry name" value="ANKYRIN REPEAT DOMAIN-CONTAINING PROTEIN 39 HOMOLOG-RELATED"/>
    <property type="match status" value="1"/>
</dbReference>
<dbReference type="PANTHER" id="PTHR24148:SF64">
    <property type="entry name" value="HETEROKARYON INCOMPATIBILITY DOMAIN-CONTAINING PROTEIN"/>
    <property type="match status" value="1"/>
</dbReference>
<name>A0A6A5WJP1_9PLEO</name>
<dbReference type="OrthoDB" id="194358at2759"/>
<evidence type="ECO:0000313" key="2">
    <source>
        <dbReference type="EMBL" id="KAF2000371.1"/>
    </source>
</evidence>
<evidence type="ECO:0000259" key="1">
    <source>
        <dbReference type="Pfam" id="PF06985"/>
    </source>
</evidence>
<dbReference type="InterPro" id="IPR010730">
    <property type="entry name" value="HET"/>
</dbReference>
<dbReference type="Proteomes" id="UP000799779">
    <property type="component" value="Unassembled WGS sequence"/>
</dbReference>
<feature type="non-terminal residue" evidence="2">
    <location>
        <position position="429"/>
    </location>
</feature>
<protein>
    <recommendedName>
        <fullName evidence="1">Heterokaryon incompatibility domain-containing protein</fullName>
    </recommendedName>
</protein>
<gene>
    <name evidence="2" type="ORF">P154DRAFT_466029</name>
</gene>
<proteinExistence type="predicted"/>
<feature type="domain" description="Heterokaryon incompatibility" evidence="1">
    <location>
        <begin position="55"/>
        <end position="219"/>
    </location>
</feature>
<keyword evidence="3" id="KW-1185">Reference proteome</keyword>
<dbReference type="AlphaFoldDB" id="A0A6A5WJP1"/>
<dbReference type="Pfam" id="PF06985">
    <property type="entry name" value="HET"/>
    <property type="match status" value="1"/>
</dbReference>
<dbReference type="InterPro" id="IPR052895">
    <property type="entry name" value="HetReg/Transcr_Mod"/>
</dbReference>
<dbReference type="EMBL" id="ML977589">
    <property type="protein sequence ID" value="KAF2000371.1"/>
    <property type="molecule type" value="Genomic_DNA"/>
</dbReference>